<keyword evidence="2" id="KW-1185">Reference proteome</keyword>
<evidence type="ECO:0000313" key="1">
    <source>
        <dbReference type="EMBL" id="CAI9717576.1"/>
    </source>
</evidence>
<dbReference type="AlphaFoldDB" id="A0AA36EX60"/>
<name>A0AA36EX60_OCTVU</name>
<dbReference type="EMBL" id="OX597815">
    <property type="protein sequence ID" value="CAI9717576.1"/>
    <property type="molecule type" value="Genomic_DNA"/>
</dbReference>
<evidence type="ECO:0000313" key="2">
    <source>
        <dbReference type="Proteomes" id="UP001162480"/>
    </source>
</evidence>
<reference evidence="1" key="1">
    <citation type="submission" date="2023-08" db="EMBL/GenBank/DDBJ databases">
        <authorList>
            <person name="Alioto T."/>
            <person name="Alioto T."/>
            <person name="Gomez Garrido J."/>
        </authorList>
    </citation>
    <scope>NUCLEOTIDE SEQUENCE</scope>
</reference>
<protein>
    <submittedName>
        <fullName evidence="1">Uncharacterized protein</fullName>
    </submittedName>
</protein>
<accession>A0AA36EX60</accession>
<dbReference type="Proteomes" id="UP001162480">
    <property type="component" value="Chromosome 2"/>
</dbReference>
<organism evidence="1 2">
    <name type="scientific">Octopus vulgaris</name>
    <name type="common">Common octopus</name>
    <dbReference type="NCBI Taxonomy" id="6645"/>
    <lineage>
        <taxon>Eukaryota</taxon>
        <taxon>Metazoa</taxon>
        <taxon>Spiralia</taxon>
        <taxon>Lophotrochozoa</taxon>
        <taxon>Mollusca</taxon>
        <taxon>Cephalopoda</taxon>
        <taxon>Coleoidea</taxon>
        <taxon>Octopodiformes</taxon>
        <taxon>Octopoda</taxon>
        <taxon>Incirrata</taxon>
        <taxon>Octopodidae</taxon>
        <taxon>Octopus</taxon>
    </lineage>
</organism>
<sequence length="75" mass="8615">MLGNYIATEENVTYFNLNSNVYSSMAFYHSVHDIVNYASPSDENLIDIVEILPPVNELTDEQDFDDENRDLTLIL</sequence>
<gene>
    <name evidence="1" type="ORF">OCTVUL_1B018942</name>
</gene>
<proteinExistence type="predicted"/>